<dbReference type="EMBL" id="GBXM01090768">
    <property type="protein sequence ID" value="JAH17809.1"/>
    <property type="molecule type" value="Transcribed_RNA"/>
</dbReference>
<organism evidence="1">
    <name type="scientific">Anguilla anguilla</name>
    <name type="common">European freshwater eel</name>
    <name type="synonym">Muraena anguilla</name>
    <dbReference type="NCBI Taxonomy" id="7936"/>
    <lineage>
        <taxon>Eukaryota</taxon>
        <taxon>Metazoa</taxon>
        <taxon>Chordata</taxon>
        <taxon>Craniata</taxon>
        <taxon>Vertebrata</taxon>
        <taxon>Euteleostomi</taxon>
        <taxon>Actinopterygii</taxon>
        <taxon>Neopterygii</taxon>
        <taxon>Teleostei</taxon>
        <taxon>Anguilliformes</taxon>
        <taxon>Anguillidae</taxon>
        <taxon>Anguilla</taxon>
    </lineage>
</organism>
<protein>
    <submittedName>
        <fullName evidence="1">Uncharacterized protein</fullName>
    </submittedName>
</protein>
<proteinExistence type="predicted"/>
<accession>A0A0E9QLX1</accession>
<reference evidence="1" key="2">
    <citation type="journal article" date="2015" name="Fish Shellfish Immunol.">
        <title>Early steps in the European eel (Anguilla anguilla)-Vibrio vulnificus interaction in the gills: Role of the RtxA13 toxin.</title>
        <authorList>
            <person name="Callol A."/>
            <person name="Pajuelo D."/>
            <person name="Ebbesson L."/>
            <person name="Teles M."/>
            <person name="MacKenzie S."/>
            <person name="Amaro C."/>
        </authorList>
    </citation>
    <scope>NUCLEOTIDE SEQUENCE</scope>
</reference>
<dbReference type="AlphaFoldDB" id="A0A0E9QLX1"/>
<name>A0A0E9QLX1_ANGAN</name>
<sequence length="38" mass="4302">MTNLWDTSFFLSVNTDKTWVYIVGLVDDCLLCGLVSCE</sequence>
<reference evidence="1" key="1">
    <citation type="submission" date="2014-11" db="EMBL/GenBank/DDBJ databases">
        <authorList>
            <person name="Amaro Gonzalez C."/>
        </authorList>
    </citation>
    <scope>NUCLEOTIDE SEQUENCE</scope>
</reference>
<evidence type="ECO:0000313" key="1">
    <source>
        <dbReference type="EMBL" id="JAH17809.1"/>
    </source>
</evidence>